<evidence type="ECO:0000313" key="1">
    <source>
        <dbReference type="EMBL" id="CAA9275306.1"/>
    </source>
</evidence>
<dbReference type="NCBIfam" id="TIGR03793">
    <property type="entry name" value="leader_NHLP"/>
    <property type="match status" value="1"/>
</dbReference>
<organism evidence="1">
    <name type="scientific">uncultured Cytophagales bacterium</name>
    <dbReference type="NCBI Taxonomy" id="158755"/>
    <lineage>
        <taxon>Bacteria</taxon>
        <taxon>Pseudomonadati</taxon>
        <taxon>Bacteroidota</taxon>
        <taxon>Sphingobacteriia</taxon>
        <taxon>Sphingobacteriales</taxon>
        <taxon>environmental samples</taxon>
    </lineage>
</organism>
<gene>
    <name evidence="1" type="ORF">AVDCRST_MAG56-3453</name>
</gene>
<name>A0A6J4JAY1_9SPHI</name>
<dbReference type="InterPro" id="IPR036648">
    <property type="entry name" value="CN_Hdrase_a/SCN_Hdrase_g_sf"/>
</dbReference>
<dbReference type="EMBL" id="CADCTQ010000280">
    <property type="protein sequence ID" value="CAA9275306.1"/>
    <property type="molecule type" value="Genomic_DNA"/>
</dbReference>
<dbReference type="InterPro" id="IPR022513">
    <property type="entry name" value="TOMM_pelo"/>
</dbReference>
<dbReference type="GO" id="GO:0003824">
    <property type="term" value="F:catalytic activity"/>
    <property type="evidence" value="ECO:0007669"/>
    <property type="project" value="InterPro"/>
</dbReference>
<proteinExistence type="predicted"/>
<dbReference type="GO" id="GO:0046914">
    <property type="term" value="F:transition metal ion binding"/>
    <property type="evidence" value="ECO:0007669"/>
    <property type="project" value="InterPro"/>
</dbReference>
<dbReference type="AlphaFoldDB" id="A0A6J4JAY1"/>
<sequence length="155" mass="17615">MKLVFENMLCQLFWQVCRESHYYIYIKQRTKNLTPIIMELTREQNVLKAVITKAWEDESFKQELINSPLEAIKKATGETVEVPAGKTLVVRDQTSKSVLYINIPAEPKLDDMEMTESQLEAVAGGAAPIDFIGGPIICFPLPPIDCYPVYPTLEY</sequence>
<dbReference type="Gene3D" id="3.90.330.10">
    <property type="entry name" value="Nitrile hydratase alpha /Thiocyanate hydrolase gamma"/>
    <property type="match status" value="1"/>
</dbReference>
<evidence type="ECO:0008006" key="2">
    <source>
        <dbReference type="Google" id="ProtNLM"/>
    </source>
</evidence>
<protein>
    <recommendedName>
        <fullName evidence="2">Nitrile hydratase alpha /Thiocyanate hydrolase gamma domain-containing protein</fullName>
    </recommendedName>
</protein>
<dbReference type="SUPFAM" id="SSF56209">
    <property type="entry name" value="Nitrile hydratase alpha chain"/>
    <property type="match status" value="1"/>
</dbReference>
<accession>A0A6J4JAY1</accession>
<reference evidence="1" key="1">
    <citation type="submission" date="2020-02" db="EMBL/GenBank/DDBJ databases">
        <authorList>
            <person name="Meier V. D."/>
        </authorList>
    </citation>
    <scope>NUCLEOTIDE SEQUENCE</scope>
    <source>
        <strain evidence="1">AVDCRST_MAG56</strain>
    </source>
</reference>